<protein>
    <recommendedName>
        <fullName evidence="7">Choice-of-anchor D domain-containing protein</fullName>
    </recommendedName>
</protein>
<evidence type="ECO:0000313" key="5">
    <source>
        <dbReference type="EMBL" id="MBB5329011.1"/>
    </source>
</evidence>
<dbReference type="InterPro" id="IPR052918">
    <property type="entry name" value="Motility_Chemotaxis_Reg"/>
</dbReference>
<dbReference type="Pfam" id="PF25778">
    <property type="entry name" value="DUF7948"/>
    <property type="match status" value="1"/>
</dbReference>
<dbReference type="InterPro" id="IPR054090">
    <property type="entry name" value="Cep192_Spd-2-like_dom"/>
</dbReference>
<dbReference type="InterPro" id="IPR010620">
    <property type="entry name" value="SBBP_repeat"/>
</dbReference>
<feature type="domain" description="Cep192/Spd-2-like" evidence="3">
    <location>
        <begin position="806"/>
        <end position="889"/>
    </location>
</feature>
<evidence type="ECO:0008006" key="7">
    <source>
        <dbReference type="Google" id="ProtNLM"/>
    </source>
</evidence>
<comment type="caution">
    <text evidence="5">The sequence shown here is derived from an EMBL/GenBank/DDBJ whole genome shotgun (WGS) entry which is preliminary data.</text>
</comment>
<dbReference type="PANTHER" id="PTHR35580">
    <property type="entry name" value="CELL SURFACE GLYCOPROTEIN (S-LAYER PROTEIN)-LIKE PROTEIN"/>
    <property type="match status" value="1"/>
</dbReference>
<evidence type="ECO:0000259" key="4">
    <source>
        <dbReference type="Pfam" id="PF25778"/>
    </source>
</evidence>
<feature type="transmembrane region" description="Helical" evidence="2">
    <location>
        <begin position="989"/>
        <end position="1009"/>
    </location>
</feature>
<feature type="transmembrane region" description="Helical" evidence="2">
    <location>
        <begin position="1016"/>
        <end position="1034"/>
    </location>
</feature>
<dbReference type="Gene3D" id="2.60.40.10">
    <property type="entry name" value="Immunoglobulins"/>
    <property type="match status" value="2"/>
</dbReference>
<evidence type="ECO:0000259" key="3">
    <source>
        <dbReference type="Pfam" id="PF22073"/>
    </source>
</evidence>
<dbReference type="EMBL" id="JACHEB010000005">
    <property type="protein sequence ID" value="MBB5329011.1"/>
    <property type="molecule type" value="Genomic_DNA"/>
</dbReference>
<proteinExistence type="predicted"/>
<feature type="domain" description="DUF7948" evidence="4">
    <location>
        <begin position="37"/>
        <end position="208"/>
    </location>
</feature>
<evidence type="ECO:0000313" key="6">
    <source>
        <dbReference type="Proteomes" id="UP000535182"/>
    </source>
</evidence>
<accession>A0A9X0QEM8</accession>
<dbReference type="InterPro" id="IPR057708">
    <property type="entry name" value="DUF7948"/>
</dbReference>
<name>A0A9X0QEM8_9BACT</name>
<dbReference type="SUPFAM" id="SSF101898">
    <property type="entry name" value="NHL repeat"/>
    <property type="match status" value="2"/>
</dbReference>
<feature type="region of interest" description="Disordered" evidence="1">
    <location>
        <begin position="1042"/>
        <end position="1064"/>
    </location>
</feature>
<dbReference type="Pfam" id="PF06739">
    <property type="entry name" value="SBBP"/>
    <property type="match status" value="1"/>
</dbReference>
<gene>
    <name evidence="5" type="ORF">HDF14_002627</name>
</gene>
<reference evidence="5 6" key="1">
    <citation type="submission" date="2020-08" db="EMBL/GenBank/DDBJ databases">
        <title>Genomic Encyclopedia of Type Strains, Phase IV (KMG-V): Genome sequencing to study the core and pangenomes of soil and plant-associated prokaryotes.</title>
        <authorList>
            <person name="Whitman W."/>
        </authorList>
    </citation>
    <scope>NUCLEOTIDE SEQUENCE [LARGE SCALE GENOMIC DNA]</scope>
    <source>
        <strain evidence="5 6">X5P2</strain>
    </source>
</reference>
<keyword evidence="6" id="KW-1185">Reference proteome</keyword>
<feature type="compositionally biased region" description="Polar residues" evidence="1">
    <location>
        <begin position="1"/>
        <end position="10"/>
    </location>
</feature>
<feature type="region of interest" description="Disordered" evidence="1">
    <location>
        <begin position="1"/>
        <end position="21"/>
    </location>
</feature>
<dbReference type="RefSeq" id="WP_183977095.1">
    <property type="nucleotide sequence ID" value="NZ_JACHEB010000005.1"/>
</dbReference>
<dbReference type="AlphaFoldDB" id="A0A9X0QEM8"/>
<feature type="compositionally biased region" description="Gly residues" evidence="1">
    <location>
        <begin position="1042"/>
        <end position="1051"/>
    </location>
</feature>
<evidence type="ECO:0000256" key="1">
    <source>
        <dbReference type="SAM" id="MobiDB-lite"/>
    </source>
</evidence>
<evidence type="ECO:0000256" key="2">
    <source>
        <dbReference type="SAM" id="Phobius"/>
    </source>
</evidence>
<sequence length="1089" mass="110648">MPTRNIQSSRPILFEPSPSGEVDDTALMGRATGITIQLRRAAITVSLHEAHSDQFEIKFAGAQPSAPQGTDLQKSETNYLVGTDPNRWRIHVPNYGRVTYASLYAGIDAVFYGNGRQLEHDFIVSPGADYRQIRMHLSGNTSASLDGGGSLCIPLAHGSLKMQKPFIYQADAGKKIQRSGAFRLLPGGDIGFSVAAYDSSRPLIIDPVLSFSTYLSPAAENANLIATDAAGNNYVSGYGSLGIPVTSGAFAGCSTCTVSNVVTFVTKLSPDGTTLLYSTVLGGNSSAQPTGLAVDANGNAIVSGWTGATDFPVKNGQQIAPLNNAYAGFLVSLSPNGSSLNYSTLLSTSPSFNPSSMTYAKAVALDSSGNAYVTGTTGNGFFTTPGALNQGGGGDHANQFNIFLAKFSPSGVLAYSAVLGAADPQNGGDGPIGSSAIAVDATGDAFVSGQAGILWPVSGNAYRTQIAGSMPYAAPFVTKVAPDASSLLYSTFLDYAYVVNGIAALPDGSVFIAGTSPGSSYPTTSGAFQPSPGASGGSSGGFLTQLDPNGTSLVYSTLIGDSTYRLNGLALDSDGDMWLAGETQDAQFPMVLPLQSWFPQSQISLPVASVATQFDPSGKTLKFSTFLGGNAVGYASNVAIDSNHRAHIAGASEYGMYTTTGVYAPSVPAPGPGFSGETFAYLAVIDPTVPAPALCISPNNAIYYSDVNAGGFSDQLLTITNCGTLPLTINSISAAAAVFTVPASENNCPQTIAAAQSCTVVVRYSPTSPGTSSNSTLTIESNAPIPQIVLSLGGKSTAAPVATFSPTSLTFASQEVGSTSAVQTVTLTNTGTANLTNFIIEITGANTAFSETSTTCNLTLSTGTSCSINVTFTPASAGAVMASLVVLDANGVTLSPQPLTISGTGTQTPFTIATQTGGSTGTTVSAGKPATYSLAALPANGYSGTLALNCSNLPTNASCTFTPSTLVVTGGTTAPFTVTINTAASQTGALLHAMSLGSLVTAAIFFLPFGARRRRAAIPAILVLLVFASIFSSIGCSSGGTSNSGGSGGNSGNPPTPPQTNVAPGTYTVQLSVSTGTTTVTQPLTLTVQ</sequence>
<dbReference type="InterPro" id="IPR013783">
    <property type="entry name" value="Ig-like_fold"/>
</dbReference>
<keyword evidence="2" id="KW-0812">Transmembrane</keyword>
<organism evidence="5 6">
    <name type="scientific">Tunturiibacter gelidiferens</name>
    <dbReference type="NCBI Taxonomy" id="3069689"/>
    <lineage>
        <taxon>Bacteria</taxon>
        <taxon>Pseudomonadati</taxon>
        <taxon>Acidobacteriota</taxon>
        <taxon>Terriglobia</taxon>
        <taxon>Terriglobales</taxon>
        <taxon>Acidobacteriaceae</taxon>
        <taxon>Tunturiibacter</taxon>
    </lineage>
</organism>
<keyword evidence="2" id="KW-0472">Membrane</keyword>
<dbReference type="NCBIfam" id="NF012200">
    <property type="entry name" value="choice_anch_D"/>
    <property type="match status" value="2"/>
</dbReference>
<keyword evidence="2" id="KW-1133">Transmembrane helix</keyword>
<dbReference type="Pfam" id="PF22073">
    <property type="entry name" value="Cep192_D4"/>
    <property type="match status" value="1"/>
</dbReference>
<dbReference type="Proteomes" id="UP000535182">
    <property type="component" value="Unassembled WGS sequence"/>
</dbReference>
<dbReference type="PANTHER" id="PTHR35580:SF1">
    <property type="entry name" value="PHYTASE-LIKE DOMAIN-CONTAINING PROTEIN"/>
    <property type="match status" value="1"/>
</dbReference>